<evidence type="ECO:0000313" key="2">
    <source>
        <dbReference type="EMBL" id="KAG7176774.1"/>
    </source>
</evidence>
<sequence>MLTIEGRDLRQKYLVGERNELSPFPQRNWNHMRRLHQRFSQDEGNIVPKKNLETGRDEGSDGSRVSKSNSNRGRESGKEKPKEEEERAWSRGYRDRSGESTPPPHVKPL</sequence>
<protein>
    <submittedName>
        <fullName evidence="2">Uncharacterized protein</fullName>
    </submittedName>
</protein>
<proteinExistence type="predicted"/>
<reference evidence="2" key="1">
    <citation type="journal article" date="2021" name="Sci. Adv.">
        <title>The American lobster genome reveals insights on longevity, neural, and immune adaptations.</title>
        <authorList>
            <person name="Polinski J.M."/>
            <person name="Zimin A.V."/>
            <person name="Clark K.F."/>
            <person name="Kohn A.B."/>
            <person name="Sadowski N."/>
            <person name="Timp W."/>
            <person name="Ptitsyn A."/>
            <person name="Khanna P."/>
            <person name="Romanova D.Y."/>
            <person name="Williams P."/>
            <person name="Greenwood S.J."/>
            <person name="Moroz L.L."/>
            <person name="Walt D.R."/>
            <person name="Bodnar A.G."/>
        </authorList>
    </citation>
    <scope>NUCLEOTIDE SEQUENCE</scope>
    <source>
        <strain evidence="2">GMGI-L3</strain>
    </source>
</reference>
<name>A0A8J5TJN7_HOMAM</name>
<evidence type="ECO:0000313" key="3">
    <source>
        <dbReference type="Proteomes" id="UP000747542"/>
    </source>
</evidence>
<organism evidence="2 3">
    <name type="scientific">Homarus americanus</name>
    <name type="common">American lobster</name>
    <dbReference type="NCBI Taxonomy" id="6706"/>
    <lineage>
        <taxon>Eukaryota</taxon>
        <taxon>Metazoa</taxon>
        <taxon>Ecdysozoa</taxon>
        <taxon>Arthropoda</taxon>
        <taxon>Crustacea</taxon>
        <taxon>Multicrustacea</taxon>
        <taxon>Malacostraca</taxon>
        <taxon>Eumalacostraca</taxon>
        <taxon>Eucarida</taxon>
        <taxon>Decapoda</taxon>
        <taxon>Pleocyemata</taxon>
        <taxon>Astacidea</taxon>
        <taxon>Nephropoidea</taxon>
        <taxon>Nephropidae</taxon>
        <taxon>Homarus</taxon>
    </lineage>
</organism>
<keyword evidence="3" id="KW-1185">Reference proteome</keyword>
<dbReference type="EMBL" id="JAHLQT010002718">
    <property type="protein sequence ID" value="KAG7176774.1"/>
    <property type="molecule type" value="Genomic_DNA"/>
</dbReference>
<feature type="compositionally biased region" description="Basic and acidic residues" evidence="1">
    <location>
        <begin position="50"/>
        <end position="61"/>
    </location>
</feature>
<dbReference type="AlphaFoldDB" id="A0A8J5TJN7"/>
<gene>
    <name evidence="2" type="ORF">Hamer_G028813</name>
</gene>
<comment type="caution">
    <text evidence="2">The sequence shown here is derived from an EMBL/GenBank/DDBJ whole genome shotgun (WGS) entry which is preliminary data.</text>
</comment>
<accession>A0A8J5TJN7</accession>
<feature type="region of interest" description="Disordered" evidence="1">
    <location>
        <begin position="35"/>
        <end position="109"/>
    </location>
</feature>
<dbReference type="Proteomes" id="UP000747542">
    <property type="component" value="Unassembled WGS sequence"/>
</dbReference>
<evidence type="ECO:0000256" key="1">
    <source>
        <dbReference type="SAM" id="MobiDB-lite"/>
    </source>
</evidence>
<feature type="compositionally biased region" description="Basic and acidic residues" evidence="1">
    <location>
        <begin position="72"/>
        <end position="98"/>
    </location>
</feature>